<dbReference type="PANTHER" id="PTHR43725">
    <property type="entry name" value="UDP-GLUCOSE 4-EPIMERASE"/>
    <property type="match status" value="1"/>
</dbReference>
<sequence length="328" mass="36468">MILVTGGAGYIGSHAVKSLLQQGFRVVVLDNLSTGHRWAVDKNAVFIEGDVGDAAILHSVFTQYPVKAVMHFAASCLVGESVREPLQYYENNVVCSFTLLKAMLQHHVRKIILSSTCAVYGIAKKEGLVESSQLAPINPYGHSKRMIEQMLADFSGTYGLQYVILRYFNVAGAAWLEGIGEVHDPETHLIPNVLLHLLGGKEHVTVFGNDFDTSDGTCVRDYIHVLDLIEAHVLSLKLLLEHENVAKIYNLGTNTGYSVQQIIEACERITHKKAKIVLQGRRLGDPAWLVASAEKIRQELGWRPKYSLEDMIASAWEWHSNGARKHKN</sequence>
<dbReference type="Gene3D" id="3.90.25.10">
    <property type="entry name" value="UDP-galactose 4-epimerase, domain 1"/>
    <property type="match status" value="1"/>
</dbReference>
<comment type="catalytic activity">
    <reaction evidence="1 11">
        <text>UDP-alpha-D-glucose = UDP-alpha-D-galactose</text>
        <dbReference type="Rhea" id="RHEA:22168"/>
        <dbReference type="ChEBI" id="CHEBI:58885"/>
        <dbReference type="ChEBI" id="CHEBI:66914"/>
        <dbReference type="EC" id="5.1.3.2"/>
    </reaction>
</comment>
<evidence type="ECO:0000313" key="13">
    <source>
        <dbReference type="EMBL" id="MCP8968352.1"/>
    </source>
</evidence>
<reference evidence="13" key="1">
    <citation type="submission" date="2022-07" db="EMBL/GenBank/DDBJ databases">
        <authorList>
            <person name="Li W.-J."/>
            <person name="Deng Q.-Q."/>
        </authorList>
    </citation>
    <scope>NUCLEOTIDE SEQUENCE</scope>
    <source>
        <strain evidence="13">SYSU M60031</strain>
    </source>
</reference>
<keyword evidence="9 11" id="KW-0413">Isomerase</keyword>
<dbReference type="InterPro" id="IPR036291">
    <property type="entry name" value="NAD(P)-bd_dom_sf"/>
</dbReference>
<evidence type="ECO:0000313" key="14">
    <source>
        <dbReference type="Proteomes" id="UP001156102"/>
    </source>
</evidence>
<dbReference type="SUPFAM" id="SSF51735">
    <property type="entry name" value="NAD(P)-binding Rossmann-fold domains"/>
    <property type="match status" value="1"/>
</dbReference>
<evidence type="ECO:0000256" key="1">
    <source>
        <dbReference type="ARBA" id="ARBA00000083"/>
    </source>
</evidence>
<dbReference type="Gene3D" id="3.40.50.720">
    <property type="entry name" value="NAD(P)-binding Rossmann-like Domain"/>
    <property type="match status" value="1"/>
</dbReference>
<dbReference type="RefSeq" id="WP_254758266.1">
    <property type="nucleotide sequence ID" value="NZ_JANCLT010000003.1"/>
</dbReference>
<comment type="cofactor">
    <cofactor evidence="2 11">
        <name>NAD(+)</name>
        <dbReference type="ChEBI" id="CHEBI:57540"/>
    </cofactor>
</comment>
<evidence type="ECO:0000256" key="11">
    <source>
        <dbReference type="RuleBase" id="RU366046"/>
    </source>
</evidence>
<accession>A0AA42BP35</accession>
<proteinExistence type="inferred from homology"/>
<evidence type="ECO:0000256" key="4">
    <source>
        <dbReference type="ARBA" id="ARBA00007637"/>
    </source>
</evidence>
<dbReference type="InterPro" id="IPR001509">
    <property type="entry name" value="Epimerase_deHydtase"/>
</dbReference>
<dbReference type="InterPro" id="IPR005886">
    <property type="entry name" value="UDP_G4E"/>
</dbReference>
<dbReference type="Proteomes" id="UP001156102">
    <property type="component" value="Unassembled WGS sequence"/>
</dbReference>
<keyword evidence="8" id="KW-0299">Galactose metabolism</keyword>
<protein>
    <recommendedName>
        <fullName evidence="6 11">UDP-glucose 4-epimerase</fullName>
        <ecNumber evidence="5 11">5.1.3.2</ecNumber>
    </recommendedName>
</protein>
<dbReference type="EMBL" id="JANCLT010000003">
    <property type="protein sequence ID" value="MCP8968352.1"/>
    <property type="molecule type" value="Genomic_DNA"/>
</dbReference>
<dbReference type="PANTHER" id="PTHR43725:SF53">
    <property type="entry name" value="UDP-ARABINOSE 4-EPIMERASE 1"/>
    <property type="match status" value="1"/>
</dbReference>
<dbReference type="Pfam" id="PF01370">
    <property type="entry name" value="Epimerase"/>
    <property type="match status" value="1"/>
</dbReference>
<keyword evidence="10 11" id="KW-0119">Carbohydrate metabolism</keyword>
<dbReference type="EC" id="5.1.3.2" evidence="5 11"/>
<gene>
    <name evidence="13" type="primary">galE</name>
    <name evidence="13" type="ORF">NK662_07325</name>
</gene>
<feature type="domain" description="NAD-dependent epimerase/dehydratase" evidence="12">
    <location>
        <begin position="2"/>
        <end position="252"/>
    </location>
</feature>
<comment type="similarity">
    <text evidence="4 11">Belongs to the NAD(P)-dependent epimerase/dehydratase family.</text>
</comment>
<dbReference type="GO" id="GO:0003978">
    <property type="term" value="F:UDP-glucose 4-epimerase activity"/>
    <property type="evidence" value="ECO:0007669"/>
    <property type="project" value="UniProtKB-UniRule"/>
</dbReference>
<evidence type="ECO:0000256" key="8">
    <source>
        <dbReference type="ARBA" id="ARBA00023144"/>
    </source>
</evidence>
<name>A0AA42BP35_9BACI</name>
<keyword evidence="14" id="KW-1185">Reference proteome</keyword>
<dbReference type="AlphaFoldDB" id="A0AA42BP35"/>
<evidence type="ECO:0000256" key="6">
    <source>
        <dbReference type="ARBA" id="ARBA00018569"/>
    </source>
</evidence>
<dbReference type="GO" id="GO:0033499">
    <property type="term" value="P:galactose catabolic process via UDP-galactose, Leloir pathway"/>
    <property type="evidence" value="ECO:0007669"/>
    <property type="project" value="TreeGrafter"/>
</dbReference>
<comment type="caution">
    <text evidence="13">The sequence shown here is derived from an EMBL/GenBank/DDBJ whole genome shotgun (WGS) entry which is preliminary data.</text>
</comment>
<keyword evidence="7 11" id="KW-0520">NAD</keyword>
<evidence type="ECO:0000256" key="10">
    <source>
        <dbReference type="ARBA" id="ARBA00023277"/>
    </source>
</evidence>
<dbReference type="CDD" id="cd05247">
    <property type="entry name" value="UDP_G4E_1_SDR_e"/>
    <property type="match status" value="1"/>
</dbReference>
<evidence type="ECO:0000256" key="3">
    <source>
        <dbReference type="ARBA" id="ARBA00004947"/>
    </source>
</evidence>
<evidence type="ECO:0000256" key="2">
    <source>
        <dbReference type="ARBA" id="ARBA00001911"/>
    </source>
</evidence>
<evidence type="ECO:0000259" key="12">
    <source>
        <dbReference type="Pfam" id="PF01370"/>
    </source>
</evidence>
<evidence type="ECO:0000256" key="9">
    <source>
        <dbReference type="ARBA" id="ARBA00023235"/>
    </source>
</evidence>
<organism evidence="13 14">
    <name type="scientific">Ectobacillus ponti</name>
    <dbReference type="NCBI Taxonomy" id="2961894"/>
    <lineage>
        <taxon>Bacteria</taxon>
        <taxon>Bacillati</taxon>
        <taxon>Bacillota</taxon>
        <taxon>Bacilli</taxon>
        <taxon>Bacillales</taxon>
        <taxon>Bacillaceae</taxon>
        <taxon>Ectobacillus</taxon>
    </lineage>
</organism>
<evidence type="ECO:0000256" key="5">
    <source>
        <dbReference type="ARBA" id="ARBA00013189"/>
    </source>
</evidence>
<comment type="subunit">
    <text evidence="11">Homodimer.</text>
</comment>
<evidence type="ECO:0000256" key="7">
    <source>
        <dbReference type="ARBA" id="ARBA00023027"/>
    </source>
</evidence>
<dbReference type="NCBIfam" id="TIGR01179">
    <property type="entry name" value="galE"/>
    <property type="match status" value="1"/>
</dbReference>
<comment type="pathway">
    <text evidence="3 11">Carbohydrate metabolism; galactose metabolism.</text>
</comment>